<dbReference type="AlphaFoldDB" id="A0A026WRK2"/>
<name>A0A026WRK2_OOCBI</name>
<feature type="region of interest" description="Disordered" evidence="1">
    <location>
        <begin position="24"/>
        <end position="69"/>
    </location>
</feature>
<sequence length="191" mass="21697">MLVASLQVAASKCCHAAAVPAGGPKLAAGLDTDPDQTRSLLPERRTRAADRSANNPDRPEPRGLVSGCDPLRLAHRRDEERTDTWNTSGTYRFFLLYSPRGNHEDRKSRGRKRMRYRAMKCFLFLRCGSGFGYSGQVENDRVHSDTDSARCKWRCVIRGSARRFSLDSRYYAVRRACPRAVQRDGRDLWSD</sequence>
<organism evidence="2 3">
    <name type="scientific">Ooceraea biroi</name>
    <name type="common">Clonal raider ant</name>
    <name type="synonym">Cerapachys biroi</name>
    <dbReference type="NCBI Taxonomy" id="2015173"/>
    <lineage>
        <taxon>Eukaryota</taxon>
        <taxon>Metazoa</taxon>
        <taxon>Ecdysozoa</taxon>
        <taxon>Arthropoda</taxon>
        <taxon>Hexapoda</taxon>
        <taxon>Insecta</taxon>
        <taxon>Pterygota</taxon>
        <taxon>Neoptera</taxon>
        <taxon>Endopterygota</taxon>
        <taxon>Hymenoptera</taxon>
        <taxon>Apocrita</taxon>
        <taxon>Aculeata</taxon>
        <taxon>Formicoidea</taxon>
        <taxon>Formicidae</taxon>
        <taxon>Dorylinae</taxon>
        <taxon>Ooceraea</taxon>
    </lineage>
</organism>
<accession>A0A026WRK2</accession>
<gene>
    <name evidence="2" type="ORF">X777_01278</name>
</gene>
<dbReference type="EMBL" id="KK107128">
    <property type="protein sequence ID" value="EZA58321.1"/>
    <property type="molecule type" value="Genomic_DNA"/>
</dbReference>
<evidence type="ECO:0000313" key="2">
    <source>
        <dbReference type="EMBL" id="EZA58321.1"/>
    </source>
</evidence>
<proteinExistence type="predicted"/>
<evidence type="ECO:0000313" key="3">
    <source>
        <dbReference type="Proteomes" id="UP000053097"/>
    </source>
</evidence>
<reference evidence="2 3" key="1">
    <citation type="journal article" date="2014" name="Curr. Biol.">
        <title>The genome of the clonal raider ant Cerapachys biroi.</title>
        <authorList>
            <person name="Oxley P.R."/>
            <person name="Ji L."/>
            <person name="Fetter-Pruneda I."/>
            <person name="McKenzie S.K."/>
            <person name="Li C."/>
            <person name="Hu H."/>
            <person name="Zhang G."/>
            <person name="Kronauer D.J."/>
        </authorList>
    </citation>
    <scope>NUCLEOTIDE SEQUENCE [LARGE SCALE GENOMIC DNA]</scope>
</reference>
<keyword evidence="3" id="KW-1185">Reference proteome</keyword>
<feature type="compositionally biased region" description="Basic and acidic residues" evidence="1">
    <location>
        <begin position="41"/>
        <end position="50"/>
    </location>
</feature>
<dbReference type="Proteomes" id="UP000053097">
    <property type="component" value="Unassembled WGS sequence"/>
</dbReference>
<protein>
    <submittedName>
        <fullName evidence="2">Uncharacterized protein</fullName>
    </submittedName>
</protein>
<evidence type="ECO:0000256" key="1">
    <source>
        <dbReference type="SAM" id="MobiDB-lite"/>
    </source>
</evidence>